<proteinExistence type="predicted"/>
<dbReference type="PANTHER" id="PTHR38032:SF1">
    <property type="entry name" value="RNA-BINDING PROTEIN KHPB N-TERMINAL DOMAIN-CONTAINING PROTEIN"/>
    <property type="match status" value="1"/>
</dbReference>
<dbReference type="InterPro" id="IPR046866">
    <property type="entry name" value="FapA_N"/>
</dbReference>
<evidence type="ECO:0000259" key="1">
    <source>
        <dbReference type="Pfam" id="PF20250"/>
    </source>
</evidence>
<evidence type="ECO:0000313" key="2">
    <source>
        <dbReference type="EMBL" id="ODS33570.1"/>
    </source>
</evidence>
<comment type="caution">
    <text evidence="2">The sequence shown here is derived from an EMBL/GenBank/DDBJ whole genome shotgun (WGS) entry which is preliminary data.</text>
</comment>
<evidence type="ECO:0000313" key="3">
    <source>
        <dbReference type="Proteomes" id="UP000094056"/>
    </source>
</evidence>
<sequence length="210" mass="23827">MDETQEKFQLRVTEDRMAVLLDCDVHTDDLDSLVEDISKELVSLGIKNPPSKEKLQRLLRFAARKDPHLVDFTIIKGKPPVPPRDGRCEWAGDFFNTGFVVDEKTDKAEYRQKLAQESITRGKLIVRQIPTKEGKDGKNVFEEVIPAEKPVTYYPEVGENVRFNMNEGAYYAEKDGRIRLTNNILTVDEVHIIQGDVDISTGNISHKGAL</sequence>
<dbReference type="InterPro" id="IPR005646">
    <property type="entry name" value="FapA"/>
</dbReference>
<dbReference type="Pfam" id="PF20250">
    <property type="entry name" value="FapA_N"/>
    <property type="match status" value="1"/>
</dbReference>
<dbReference type="EMBL" id="MAYW01000025">
    <property type="protein sequence ID" value="ODS33570.1"/>
    <property type="molecule type" value="Genomic_DNA"/>
</dbReference>
<feature type="domain" description="Flagellar Assembly Protein A N-terminal region" evidence="1">
    <location>
        <begin position="8"/>
        <end position="183"/>
    </location>
</feature>
<dbReference type="PANTHER" id="PTHR38032">
    <property type="entry name" value="POLYMERASE-RELATED"/>
    <property type="match status" value="1"/>
</dbReference>
<organism evidence="2 3">
    <name type="scientific">Candidatus Scalindua rubra</name>
    <dbReference type="NCBI Taxonomy" id="1872076"/>
    <lineage>
        <taxon>Bacteria</taxon>
        <taxon>Pseudomonadati</taxon>
        <taxon>Planctomycetota</taxon>
        <taxon>Candidatus Brocadiia</taxon>
        <taxon>Candidatus Brocadiales</taxon>
        <taxon>Candidatus Scalinduaceae</taxon>
        <taxon>Candidatus Scalindua</taxon>
    </lineage>
</organism>
<dbReference type="AlphaFoldDB" id="A0A1E3XDB6"/>
<name>A0A1E3XDB6_9BACT</name>
<protein>
    <recommendedName>
        <fullName evidence="1">Flagellar Assembly Protein A N-terminal region domain-containing protein</fullName>
    </recommendedName>
</protein>
<gene>
    <name evidence="2" type="ORF">SCARUB_01304</name>
</gene>
<accession>A0A1E3XDB6</accession>
<dbReference type="Proteomes" id="UP000094056">
    <property type="component" value="Unassembled WGS sequence"/>
</dbReference>
<reference evidence="2 3" key="1">
    <citation type="submission" date="2016-07" db="EMBL/GenBank/DDBJ databases">
        <title>Draft genome of Scalindua rubra, obtained from a brine-seawater interface in the Red Sea, sheds light on salt adaptation in anammox bacteria.</title>
        <authorList>
            <person name="Speth D.R."/>
            <person name="Lagkouvardos I."/>
            <person name="Wang Y."/>
            <person name="Qian P.-Y."/>
            <person name="Dutilh B.E."/>
            <person name="Jetten M.S."/>
        </authorList>
    </citation>
    <scope>NUCLEOTIDE SEQUENCE [LARGE SCALE GENOMIC DNA]</scope>
    <source>
        <strain evidence="2">BSI-1</strain>
    </source>
</reference>